<feature type="transmembrane region" description="Helical" evidence="1">
    <location>
        <begin position="20"/>
        <end position="40"/>
    </location>
</feature>
<keyword evidence="1" id="KW-1133">Transmembrane helix</keyword>
<feature type="transmembrane region" description="Helical" evidence="1">
    <location>
        <begin position="365"/>
        <end position="386"/>
    </location>
</feature>
<feature type="transmembrane region" description="Helical" evidence="1">
    <location>
        <begin position="339"/>
        <end position="358"/>
    </location>
</feature>
<proteinExistence type="predicted"/>
<dbReference type="RefSeq" id="WP_160364462.1">
    <property type="nucleotide sequence ID" value="NZ_JACEIB010000027.1"/>
</dbReference>
<dbReference type="Pfam" id="PF06123">
    <property type="entry name" value="CreD"/>
    <property type="match status" value="1"/>
</dbReference>
<dbReference type="GO" id="GO:0005886">
    <property type="term" value="C:plasma membrane"/>
    <property type="evidence" value="ECO:0007669"/>
    <property type="project" value="TreeGrafter"/>
</dbReference>
<organism evidence="2 3">
    <name type="scientific">Sphingomonas chungangi</name>
    <dbReference type="NCBI Taxonomy" id="2683589"/>
    <lineage>
        <taxon>Bacteria</taxon>
        <taxon>Pseudomonadati</taxon>
        <taxon>Pseudomonadota</taxon>
        <taxon>Alphaproteobacteria</taxon>
        <taxon>Sphingomonadales</taxon>
        <taxon>Sphingomonadaceae</taxon>
        <taxon>Sphingomonas</taxon>
    </lineage>
</organism>
<evidence type="ECO:0000313" key="3">
    <source>
        <dbReference type="Proteomes" id="UP000570166"/>
    </source>
</evidence>
<comment type="caution">
    <text evidence="2">The sequence shown here is derived from an EMBL/GenBank/DDBJ whole genome shotgun (WGS) entry which is preliminary data.</text>
</comment>
<keyword evidence="1" id="KW-0812">Transmembrane</keyword>
<dbReference type="AlphaFoldDB" id="A0A838LD16"/>
<accession>A0A838LD16</accession>
<sequence length="449" mass="47662">MATVAGKPAPARTPGYKFGLVVLLAALLAIPLFSVYLLVYDRQSQSTTAKDAIVAGWGDTQTLAGPYLVVPFTHMVQTTTTENGQTQTHQESRDDSLVIAPTKLAIDTQLEPQLRKVSIYEAVIYTADVHAAGTFQLPDLAKLNIDPASVHLDQAQIAMGISSAKGLAGSQPVVSVDGQRLPLIPGSGLSANDGNGFSGRLAGPVAAARAIPFDIAFQLRGHDSLALAPSAQDTQWHVSSSWASPSFLGAFLPAARTVTKQGFAADWRIGNLALNRPIVSIGERDPDPNTQVSVALLDTVDFYSEVNRATKYGFLFIGFTFVALLMFDILMGVAVPGPAYLLVGIGLILFFVLLLAFAELIGFTPAYLLASGAIAVLLACYAAAILKSWRRGGTVGAMLVALYAVLYVLLSLEAYSLLIGSLLTFAALAAVMYFTRRVNWRIAAEGEEA</sequence>
<feature type="transmembrane region" description="Helical" evidence="1">
    <location>
        <begin position="312"/>
        <end position="333"/>
    </location>
</feature>
<dbReference type="EMBL" id="JACEIB010000027">
    <property type="protein sequence ID" value="MBA2936635.1"/>
    <property type="molecule type" value="Genomic_DNA"/>
</dbReference>
<evidence type="ECO:0000256" key="1">
    <source>
        <dbReference type="SAM" id="Phobius"/>
    </source>
</evidence>
<dbReference type="PANTHER" id="PTHR30092">
    <property type="entry name" value="INNER MEMBRANE PROTEIN CRED"/>
    <property type="match status" value="1"/>
</dbReference>
<keyword evidence="3" id="KW-1185">Reference proteome</keyword>
<dbReference type="PIRSF" id="PIRSF004548">
    <property type="entry name" value="CreD"/>
    <property type="match status" value="1"/>
</dbReference>
<name>A0A838LD16_9SPHN</name>
<dbReference type="Proteomes" id="UP000570166">
    <property type="component" value="Unassembled WGS sequence"/>
</dbReference>
<dbReference type="NCBIfam" id="NF008712">
    <property type="entry name" value="PRK11715.1-1"/>
    <property type="match status" value="1"/>
</dbReference>
<dbReference type="InterPro" id="IPR010364">
    <property type="entry name" value="Uncharacterised_IM_CreD"/>
</dbReference>
<dbReference type="PANTHER" id="PTHR30092:SF0">
    <property type="entry name" value="INNER MEMBRANE PROTEIN CRED"/>
    <property type="match status" value="1"/>
</dbReference>
<gene>
    <name evidence="2" type="primary">creD</name>
    <name evidence="2" type="ORF">HZF05_21355</name>
</gene>
<protein>
    <submittedName>
        <fullName evidence="2">Cell envelope integrity protein CreD</fullName>
    </submittedName>
</protein>
<reference evidence="2 3" key="1">
    <citation type="submission" date="2020-07" db="EMBL/GenBank/DDBJ databases">
        <authorList>
            <person name="Sun Q."/>
        </authorList>
    </citation>
    <scope>NUCLEOTIDE SEQUENCE [LARGE SCALE GENOMIC DNA]</scope>
    <source>
        <strain evidence="2 3">CGMCC 1.13654</strain>
    </source>
</reference>
<evidence type="ECO:0000313" key="2">
    <source>
        <dbReference type="EMBL" id="MBA2936635.1"/>
    </source>
</evidence>
<keyword evidence="1" id="KW-0472">Membrane</keyword>
<feature type="transmembrane region" description="Helical" evidence="1">
    <location>
        <begin position="417"/>
        <end position="435"/>
    </location>
</feature>